<reference evidence="2" key="1">
    <citation type="submission" date="2023-03" db="EMBL/GenBank/DDBJ databases">
        <title>Massive genome expansion in bonnet fungi (Mycena s.s.) driven by repeated elements and novel gene families across ecological guilds.</title>
        <authorList>
            <consortium name="Lawrence Berkeley National Laboratory"/>
            <person name="Harder C.B."/>
            <person name="Miyauchi S."/>
            <person name="Viragh M."/>
            <person name="Kuo A."/>
            <person name="Thoen E."/>
            <person name="Andreopoulos B."/>
            <person name="Lu D."/>
            <person name="Skrede I."/>
            <person name="Drula E."/>
            <person name="Henrissat B."/>
            <person name="Morin E."/>
            <person name="Kohler A."/>
            <person name="Barry K."/>
            <person name="LaButti K."/>
            <person name="Morin E."/>
            <person name="Salamov A."/>
            <person name="Lipzen A."/>
            <person name="Mereny Z."/>
            <person name="Hegedus B."/>
            <person name="Baldrian P."/>
            <person name="Stursova M."/>
            <person name="Weitz H."/>
            <person name="Taylor A."/>
            <person name="Grigoriev I.V."/>
            <person name="Nagy L.G."/>
            <person name="Martin F."/>
            <person name="Kauserud H."/>
        </authorList>
    </citation>
    <scope>NUCLEOTIDE SEQUENCE</scope>
    <source>
        <strain evidence="2">CBHHK188m</strain>
    </source>
</reference>
<feature type="compositionally biased region" description="Polar residues" evidence="1">
    <location>
        <begin position="80"/>
        <end position="96"/>
    </location>
</feature>
<proteinExistence type="predicted"/>
<name>A0AAD7NFI2_9AGAR</name>
<comment type="caution">
    <text evidence="2">The sequence shown here is derived from an EMBL/GenBank/DDBJ whole genome shotgun (WGS) entry which is preliminary data.</text>
</comment>
<gene>
    <name evidence="2" type="ORF">DFH07DRAFT_772399</name>
</gene>
<dbReference type="EMBL" id="JARJLG010000054">
    <property type="protein sequence ID" value="KAJ7758824.1"/>
    <property type="molecule type" value="Genomic_DNA"/>
</dbReference>
<keyword evidence="3" id="KW-1185">Reference proteome</keyword>
<evidence type="ECO:0000313" key="3">
    <source>
        <dbReference type="Proteomes" id="UP001215280"/>
    </source>
</evidence>
<dbReference type="AlphaFoldDB" id="A0AAD7NFI2"/>
<feature type="region of interest" description="Disordered" evidence="1">
    <location>
        <begin position="77"/>
        <end position="96"/>
    </location>
</feature>
<organism evidence="2 3">
    <name type="scientific">Mycena maculata</name>
    <dbReference type="NCBI Taxonomy" id="230809"/>
    <lineage>
        <taxon>Eukaryota</taxon>
        <taxon>Fungi</taxon>
        <taxon>Dikarya</taxon>
        <taxon>Basidiomycota</taxon>
        <taxon>Agaricomycotina</taxon>
        <taxon>Agaricomycetes</taxon>
        <taxon>Agaricomycetidae</taxon>
        <taxon>Agaricales</taxon>
        <taxon>Marasmiineae</taxon>
        <taxon>Mycenaceae</taxon>
        <taxon>Mycena</taxon>
    </lineage>
</organism>
<accession>A0AAD7NFI2</accession>
<evidence type="ECO:0000313" key="2">
    <source>
        <dbReference type="EMBL" id="KAJ7758824.1"/>
    </source>
</evidence>
<sequence>MGMAAAGGAWDGYSWRYLGGQKSQSKMFWLSAGESWNMASNGREKMMRQNARQCCVSARRCHTVIPFHSHIFMERKGREQNNGSAPRTTDNDQPSISNIEDKFRGYFSEEFVLVKSPWKHRYVVKSNWHQTANQAPDQDHDSLPTLLTPDASILELGASTGPKKFEPTELRSVGRLSLIR</sequence>
<dbReference type="Proteomes" id="UP001215280">
    <property type="component" value="Unassembled WGS sequence"/>
</dbReference>
<evidence type="ECO:0000256" key="1">
    <source>
        <dbReference type="SAM" id="MobiDB-lite"/>
    </source>
</evidence>
<protein>
    <submittedName>
        <fullName evidence="2">Uncharacterized protein</fullName>
    </submittedName>
</protein>